<organism evidence="2 3">
    <name type="scientific">Scophthalmus maximus</name>
    <name type="common">Turbot</name>
    <name type="synonym">Psetta maxima</name>
    <dbReference type="NCBI Taxonomy" id="52904"/>
    <lineage>
        <taxon>Eukaryota</taxon>
        <taxon>Metazoa</taxon>
        <taxon>Chordata</taxon>
        <taxon>Craniata</taxon>
        <taxon>Vertebrata</taxon>
        <taxon>Euteleostomi</taxon>
        <taxon>Actinopterygii</taxon>
        <taxon>Neopterygii</taxon>
        <taxon>Teleostei</taxon>
        <taxon>Neoteleostei</taxon>
        <taxon>Acanthomorphata</taxon>
        <taxon>Carangaria</taxon>
        <taxon>Pleuronectiformes</taxon>
        <taxon>Pleuronectoidei</taxon>
        <taxon>Scophthalmidae</taxon>
        <taxon>Scophthalmus</taxon>
    </lineage>
</organism>
<gene>
    <name evidence="2" type="ORF">F2P81_016343</name>
</gene>
<feature type="compositionally biased region" description="Polar residues" evidence="1">
    <location>
        <begin position="138"/>
        <end position="154"/>
    </location>
</feature>
<feature type="compositionally biased region" description="Low complexity" evidence="1">
    <location>
        <begin position="125"/>
        <end position="134"/>
    </location>
</feature>
<evidence type="ECO:0000313" key="3">
    <source>
        <dbReference type="Proteomes" id="UP000438429"/>
    </source>
</evidence>
<dbReference type="EMBL" id="VEVO01000014">
    <property type="protein sequence ID" value="KAF0031788.1"/>
    <property type="molecule type" value="Genomic_DNA"/>
</dbReference>
<name>A0A6A4SHU4_SCOMX</name>
<evidence type="ECO:0000256" key="1">
    <source>
        <dbReference type="SAM" id="MobiDB-lite"/>
    </source>
</evidence>
<proteinExistence type="predicted"/>
<dbReference type="Proteomes" id="UP000438429">
    <property type="component" value="Unassembled WGS sequence"/>
</dbReference>
<reference evidence="2 3" key="1">
    <citation type="submission" date="2019-06" db="EMBL/GenBank/DDBJ databases">
        <title>Draft genomes of female and male turbot (Scophthalmus maximus).</title>
        <authorList>
            <person name="Xu H."/>
            <person name="Xu X.-W."/>
            <person name="Shao C."/>
            <person name="Chen S."/>
        </authorList>
    </citation>
    <scope>NUCLEOTIDE SEQUENCE [LARGE SCALE GENOMIC DNA]</scope>
    <source>
        <strain evidence="2">Ysfricsl-2016a</strain>
        <tissue evidence="2">Blood</tissue>
    </source>
</reference>
<accession>A0A6A4SHU4</accession>
<dbReference type="AlphaFoldDB" id="A0A6A4SHU4"/>
<feature type="region of interest" description="Disordered" evidence="1">
    <location>
        <begin position="111"/>
        <end position="154"/>
    </location>
</feature>
<protein>
    <submittedName>
        <fullName evidence="2">Uncharacterized protein</fullName>
    </submittedName>
</protein>
<comment type="caution">
    <text evidence="2">The sequence shown here is derived from an EMBL/GenBank/DDBJ whole genome shotgun (WGS) entry which is preliminary data.</text>
</comment>
<sequence length="154" mass="17448">MSSLRCRLGRQPSKPRHWGDFMNFNWGHKSVMVQSLLCAFLRKVEEVLFNGRDKCGTWRLQSKHPLLLSTCTHLHPLDNVDFAAYESLHVGSLNSPFCQSANLPAVVVEGRVPPPANLSNDSKETSTTGKQTQKQQRRPWTQSSLSLSFHTCER</sequence>
<evidence type="ECO:0000313" key="2">
    <source>
        <dbReference type="EMBL" id="KAF0031788.1"/>
    </source>
</evidence>